<sequence>MKLKSKILKFLLLIVICGMIIPQKFSMPVENGTKRDYNQKSFWFYPWGKSITHKGVDIFAKSGTNVLSSTMGLVIYEGNIKSGGNVVLVLGPKWRLHYYAHLKTIDTKRFSFVKRGEKIGSVGDTGNAAGKPHHLHYSIVTLIPYPWLKDDSRQGWRKMLYLNPIEYLNKAEN</sequence>
<dbReference type="PANTHER" id="PTHR21666:SF268">
    <property type="entry name" value="PEPTIDASE M23 DOMAIN-CONTAINING PROTEIN"/>
    <property type="match status" value="1"/>
</dbReference>
<proteinExistence type="predicted"/>
<dbReference type="CDD" id="cd12797">
    <property type="entry name" value="M23_peptidase"/>
    <property type="match status" value="1"/>
</dbReference>
<dbReference type="KEGG" id="ful:C4N20_01765"/>
<evidence type="ECO:0000313" key="3">
    <source>
        <dbReference type="Proteomes" id="UP000249008"/>
    </source>
</evidence>
<organism evidence="2 3">
    <name type="scientific">Fusobacterium ulcerans</name>
    <dbReference type="NCBI Taxonomy" id="861"/>
    <lineage>
        <taxon>Bacteria</taxon>
        <taxon>Fusobacteriati</taxon>
        <taxon>Fusobacteriota</taxon>
        <taxon>Fusobacteriia</taxon>
        <taxon>Fusobacteriales</taxon>
        <taxon>Fusobacteriaceae</taxon>
        <taxon>Fusobacterium</taxon>
    </lineage>
</organism>
<dbReference type="Proteomes" id="UP000249008">
    <property type="component" value="Chromosome 1"/>
</dbReference>
<evidence type="ECO:0000259" key="1">
    <source>
        <dbReference type="Pfam" id="PF01551"/>
    </source>
</evidence>
<accession>A0AAX2JF15</accession>
<dbReference type="SUPFAM" id="SSF51261">
    <property type="entry name" value="Duplicated hybrid motif"/>
    <property type="match status" value="1"/>
</dbReference>
<evidence type="ECO:0000313" key="2">
    <source>
        <dbReference type="EMBL" id="SQJ08378.1"/>
    </source>
</evidence>
<keyword evidence="2" id="KW-0378">Hydrolase</keyword>
<dbReference type="InterPro" id="IPR050570">
    <property type="entry name" value="Cell_wall_metabolism_enzyme"/>
</dbReference>
<dbReference type="Pfam" id="PF01551">
    <property type="entry name" value="Peptidase_M23"/>
    <property type="match status" value="1"/>
</dbReference>
<dbReference type="RefSeq" id="WP_005981492.1">
    <property type="nucleotide sequence ID" value="NZ_CABKNW010000005.1"/>
</dbReference>
<dbReference type="GeneID" id="78453517"/>
<dbReference type="EMBL" id="LS483487">
    <property type="protein sequence ID" value="SQJ08378.1"/>
    <property type="molecule type" value="Genomic_DNA"/>
</dbReference>
<reference evidence="2 3" key="1">
    <citation type="submission" date="2018-06" db="EMBL/GenBank/DDBJ databases">
        <authorList>
            <consortium name="Pathogen Informatics"/>
            <person name="Doyle S."/>
        </authorList>
    </citation>
    <scope>NUCLEOTIDE SEQUENCE [LARGE SCALE GENOMIC DNA]</scope>
    <source>
        <strain evidence="2 3">NCTC12112</strain>
    </source>
</reference>
<dbReference type="InterPro" id="IPR011055">
    <property type="entry name" value="Dup_hybrid_motif"/>
</dbReference>
<name>A0AAX2JF15_9FUSO</name>
<protein>
    <submittedName>
        <fullName evidence="2">Murein hydrolase activator NlpD</fullName>
    </submittedName>
</protein>
<dbReference type="Gene3D" id="2.70.70.10">
    <property type="entry name" value="Glucose Permease (Domain IIA)"/>
    <property type="match status" value="1"/>
</dbReference>
<dbReference type="GO" id="GO:0004222">
    <property type="term" value="F:metalloendopeptidase activity"/>
    <property type="evidence" value="ECO:0007669"/>
    <property type="project" value="TreeGrafter"/>
</dbReference>
<dbReference type="AlphaFoldDB" id="A0AAX2JF15"/>
<feature type="domain" description="M23ase beta-sheet core" evidence="1">
    <location>
        <begin position="52"/>
        <end position="139"/>
    </location>
</feature>
<gene>
    <name evidence="2" type="primary">nlpD_1</name>
    <name evidence="2" type="ORF">NCTC12112_02230</name>
</gene>
<dbReference type="InterPro" id="IPR016047">
    <property type="entry name" value="M23ase_b-sheet_dom"/>
</dbReference>
<dbReference type="PANTHER" id="PTHR21666">
    <property type="entry name" value="PEPTIDASE-RELATED"/>
    <property type="match status" value="1"/>
</dbReference>